<gene>
    <name evidence="5" type="ORF">JAN5088_00154</name>
</gene>
<keyword evidence="4" id="KW-1133">Transmembrane helix</keyword>
<feature type="transmembrane region" description="Helical" evidence="4">
    <location>
        <begin position="81"/>
        <end position="101"/>
    </location>
</feature>
<evidence type="ECO:0000256" key="1">
    <source>
        <dbReference type="ARBA" id="ARBA00022679"/>
    </source>
</evidence>
<dbReference type="InterPro" id="IPR043130">
    <property type="entry name" value="CDP-OH_PTrfase_TM_dom"/>
</dbReference>
<feature type="region of interest" description="Disordered" evidence="3">
    <location>
        <begin position="224"/>
        <end position="249"/>
    </location>
</feature>
<dbReference type="InterPro" id="IPR000462">
    <property type="entry name" value="CDP-OH_P_trans"/>
</dbReference>
<dbReference type="Proteomes" id="UP000048908">
    <property type="component" value="Unassembled WGS sequence"/>
</dbReference>
<evidence type="ECO:0000313" key="5">
    <source>
        <dbReference type="EMBL" id="CTQ31398.1"/>
    </source>
</evidence>
<organism evidence="5 6">
    <name type="scientific">Jannaschia rubra</name>
    <dbReference type="NCBI Taxonomy" id="282197"/>
    <lineage>
        <taxon>Bacteria</taxon>
        <taxon>Pseudomonadati</taxon>
        <taxon>Pseudomonadota</taxon>
        <taxon>Alphaproteobacteria</taxon>
        <taxon>Rhodobacterales</taxon>
        <taxon>Roseobacteraceae</taxon>
        <taxon>Jannaschia</taxon>
    </lineage>
</organism>
<comment type="similarity">
    <text evidence="2">Belongs to the CDP-alcohol phosphatidyltransferase class-I family.</text>
</comment>
<evidence type="ECO:0000256" key="2">
    <source>
        <dbReference type="RuleBase" id="RU003750"/>
    </source>
</evidence>
<feature type="compositionally biased region" description="Pro residues" evidence="3">
    <location>
        <begin position="229"/>
        <end position="249"/>
    </location>
</feature>
<dbReference type="GO" id="GO:0016780">
    <property type="term" value="F:phosphotransferase activity, for other substituted phosphate groups"/>
    <property type="evidence" value="ECO:0007669"/>
    <property type="project" value="InterPro"/>
</dbReference>
<keyword evidence="1 2" id="KW-0808">Transferase</keyword>
<evidence type="ECO:0000313" key="6">
    <source>
        <dbReference type="Proteomes" id="UP000048908"/>
    </source>
</evidence>
<keyword evidence="4" id="KW-0812">Transmembrane</keyword>
<dbReference type="PROSITE" id="PS00379">
    <property type="entry name" value="CDP_ALCOHOL_P_TRANSF"/>
    <property type="match status" value="1"/>
</dbReference>
<dbReference type="GO" id="GO:0008654">
    <property type="term" value="P:phospholipid biosynthetic process"/>
    <property type="evidence" value="ECO:0007669"/>
    <property type="project" value="InterPro"/>
</dbReference>
<sequence length="249" mass="26122">MALALAPAVILCGWFVAGGVSGAVMAGMLWGGVMAAVRTFLPAYHPHRRFGAANGVTTLRAAGVAVLAAATLHGPGGPFDGWPLVAAVAALLALDGVDGTLARRTGLASRFGARFDMEVDAAFALVLTLLLWRTQGMGAWVLLLGLPRYAFVLAGRIVPSLTRDLPPSWARKAVCVQQIATLCLLFVPGLPQEWAFWLGGAAVATLAWSFGRDILWLRRAATTGTSRPAAPPQGTPVHRAPPPRPRPQP</sequence>
<proteinExistence type="inferred from homology"/>
<evidence type="ECO:0000256" key="4">
    <source>
        <dbReference type="SAM" id="Phobius"/>
    </source>
</evidence>
<reference evidence="5 6" key="1">
    <citation type="submission" date="2015-07" db="EMBL/GenBank/DDBJ databases">
        <authorList>
            <person name="Noorani M."/>
        </authorList>
    </citation>
    <scope>NUCLEOTIDE SEQUENCE [LARGE SCALE GENOMIC DNA]</scope>
    <source>
        <strain evidence="5 6">CECT 5088</strain>
    </source>
</reference>
<dbReference type="Pfam" id="PF01066">
    <property type="entry name" value="CDP-OH_P_transf"/>
    <property type="match status" value="1"/>
</dbReference>
<protein>
    <submittedName>
        <fullName evidence="5">CDP-alcohol phosphatidyltransferase</fullName>
    </submittedName>
</protein>
<dbReference type="STRING" id="282197.SAMN04488517_101263"/>
<dbReference type="InterPro" id="IPR048254">
    <property type="entry name" value="CDP_ALCOHOL_P_TRANSF_CS"/>
</dbReference>
<dbReference type="GO" id="GO:0016020">
    <property type="term" value="C:membrane"/>
    <property type="evidence" value="ECO:0007669"/>
    <property type="project" value="InterPro"/>
</dbReference>
<dbReference type="Gene3D" id="1.20.120.1760">
    <property type="match status" value="1"/>
</dbReference>
<dbReference type="OrthoDB" id="9782011at2"/>
<dbReference type="AlphaFoldDB" id="A0A0M6XKD7"/>
<dbReference type="EMBL" id="CXPG01000009">
    <property type="protein sequence ID" value="CTQ31398.1"/>
    <property type="molecule type" value="Genomic_DNA"/>
</dbReference>
<evidence type="ECO:0000256" key="3">
    <source>
        <dbReference type="SAM" id="MobiDB-lite"/>
    </source>
</evidence>
<accession>A0A0M6XKD7</accession>
<keyword evidence="6" id="KW-1185">Reference proteome</keyword>
<name>A0A0M6XKD7_9RHOB</name>
<feature type="transmembrane region" description="Helical" evidence="4">
    <location>
        <begin position="194"/>
        <end position="211"/>
    </location>
</feature>
<dbReference type="RefSeq" id="WP_082429766.1">
    <property type="nucleotide sequence ID" value="NZ_CXPG01000009.1"/>
</dbReference>
<keyword evidence="4" id="KW-0472">Membrane</keyword>